<dbReference type="EMBL" id="KE561207">
    <property type="protein sequence ID" value="EPZ31885.1"/>
    <property type="molecule type" value="Genomic_DNA"/>
</dbReference>
<dbReference type="HOGENOM" id="CLU_2062801_0_0_1"/>
<organism evidence="1 2">
    <name type="scientific">Rozella allomycis (strain CSF55)</name>
    <dbReference type="NCBI Taxonomy" id="988480"/>
    <lineage>
        <taxon>Eukaryota</taxon>
        <taxon>Fungi</taxon>
        <taxon>Fungi incertae sedis</taxon>
        <taxon>Cryptomycota</taxon>
        <taxon>Cryptomycota incertae sedis</taxon>
        <taxon>Rozella</taxon>
    </lineage>
</organism>
<accession>A0A075AT30</accession>
<proteinExistence type="predicted"/>
<keyword evidence="2" id="KW-1185">Reference proteome</keyword>
<protein>
    <submittedName>
        <fullName evidence="1">Uncharacterized protein</fullName>
    </submittedName>
</protein>
<evidence type="ECO:0000313" key="1">
    <source>
        <dbReference type="EMBL" id="EPZ31885.1"/>
    </source>
</evidence>
<name>A0A075AT30_ROZAC</name>
<sequence length="119" mass="13464">MTTDFETLIDDINKNSGDTGDLLEHCIHVAKLIADQIRDDDKMLTKGDSCELSGIAMKITERKYSQNAFFMTILAIQMFGKPEGVEMVNIPVENAQCRKFWPRYPLLLSHISQATNGRN</sequence>
<dbReference type="AlphaFoldDB" id="A0A075AT30"/>
<dbReference type="Proteomes" id="UP000030755">
    <property type="component" value="Unassembled WGS sequence"/>
</dbReference>
<evidence type="ECO:0000313" key="2">
    <source>
        <dbReference type="Proteomes" id="UP000030755"/>
    </source>
</evidence>
<gene>
    <name evidence="1" type="ORF">O9G_003594</name>
</gene>
<reference evidence="1 2" key="1">
    <citation type="journal article" date="2013" name="Curr. Biol.">
        <title>Shared signatures of parasitism and phylogenomics unite Cryptomycota and microsporidia.</title>
        <authorList>
            <person name="James T.Y."/>
            <person name="Pelin A."/>
            <person name="Bonen L."/>
            <person name="Ahrendt S."/>
            <person name="Sain D."/>
            <person name="Corradi N."/>
            <person name="Stajich J.E."/>
        </authorList>
    </citation>
    <scope>NUCLEOTIDE SEQUENCE [LARGE SCALE GENOMIC DNA]</scope>
    <source>
        <strain evidence="1 2">CSF55</strain>
    </source>
</reference>